<dbReference type="RefSeq" id="WP_217084638.1">
    <property type="nucleotide sequence ID" value="NZ_CAJHCY010000037.1"/>
</dbReference>
<sequence length="135" mass="15159">MQISILDYEEVDVISDTVVYRLCDMAKGRADDNLSAVLSSYTHEQLEVIPNFFGNEQNRMETLQSRFGLLKWRRCFGKNFRYEYEYAGSIARKQLFRAGVVGKITGGVPICKNGLGKDGVGNSSVKNQSNCVTTM</sequence>
<proteinExistence type="predicted"/>
<comment type="caution">
    <text evidence="1">The sequence shown here is derived from an EMBL/GenBank/DDBJ whole genome shotgun (WGS) entry which is preliminary data.</text>
</comment>
<protein>
    <submittedName>
        <fullName evidence="1">Uncharacterized protein</fullName>
    </submittedName>
</protein>
<gene>
    <name evidence="1" type="ORF">KTE52_13005</name>
</gene>
<accession>A0AAP2HJB6</accession>
<name>A0AAP2HJB6_9BURK</name>
<evidence type="ECO:0000313" key="1">
    <source>
        <dbReference type="EMBL" id="MBU9357250.1"/>
    </source>
</evidence>
<reference evidence="1" key="1">
    <citation type="submission" date="2021-06" db="EMBL/GenBank/DDBJ databases">
        <title>A collection of bacterial strains from the Burkholderia cepacia Research Laboratory and Repository.</title>
        <authorList>
            <person name="Lipuma J."/>
            <person name="Spilker T."/>
        </authorList>
    </citation>
    <scope>NUCLEOTIDE SEQUENCE</scope>
    <source>
        <strain evidence="1">AU37435</strain>
    </source>
</reference>
<evidence type="ECO:0000313" key="2">
    <source>
        <dbReference type="Proteomes" id="UP001196915"/>
    </source>
</evidence>
<dbReference type="AlphaFoldDB" id="A0AAP2HJB6"/>
<dbReference type="Proteomes" id="UP001196915">
    <property type="component" value="Unassembled WGS sequence"/>
</dbReference>
<organism evidence="1 2">
    <name type="scientific">Burkholderia multivorans</name>
    <dbReference type="NCBI Taxonomy" id="87883"/>
    <lineage>
        <taxon>Bacteria</taxon>
        <taxon>Pseudomonadati</taxon>
        <taxon>Pseudomonadota</taxon>
        <taxon>Betaproteobacteria</taxon>
        <taxon>Burkholderiales</taxon>
        <taxon>Burkholderiaceae</taxon>
        <taxon>Burkholderia</taxon>
        <taxon>Burkholderia cepacia complex</taxon>
    </lineage>
</organism>
<dbReference type="EMBL" id="JAHPMX010000005">
    <property type="protein sequence ID" value="MBU9357250.1"/>
    <property type="molecule type" value="Genomic_DNA"/>
</dbReference>